<protein>
    <submittedName>
        <fullName evidence="2">Uncharacterized protein</fullName>
    </submittedName>
</protein>
<dbReference type="AlphaFoldDB" id="A0AAD7RIJ2"/>
<organism evidence="2 3">
    <name type="scientific">Aldrovandia affinis</name>
    <dbReference type="NCBI Taxonomy" id="143900"/>
    <lineage>
        <taxon>Eukaryota</taxon>
        <taxon>Metazoa</taxon>
        <taxon>Chordata</taxon>
        <taxon>Craniata</taxon>
        <taxon>Vertebrata</taxon>
        <taxon>Euteleostomi</taxon>
        <taxon>Actinopterygii</taxon>
        <taxon>Neopterygii</taxon>
        <taxon>Teleostei</taxon>
        <taxon>Notacanthiformes</taxon>
        <taxon>Halosauridae</taxon>
        <taxon>Aldrovandia</taxon>
    </lineage>
</organism>
<sequence length="105" mass="11724">MFGEGFWAWSQQQGGTEAAEASLQPGCGFEARVERYHQQKTGSVVPRHAVVSPNLGRLRARARRHVFKRNTAFKTSRSFTAAHQHEGCSPMRDNLGSAEPPMKAW</sequence>
<dbReference type="EMBL" id="JAINUG010000266">
    <property type="protein sequence ID" value="KAJ8384737.1"/>
    <property type="molecule type" value="Genomic_DNA"/>
</dbReference>
<evidence type="ECO:0000313" key="2">
    <source>
        <dbReference type="EMBL" id="KAJ8384737.1"/>
    </source>
</evidence>
<name>A0AAD7RIJ2_9TELE</name>
<evidence type="ECO:0000313" key="3">
    <source>
        <dbReference type="Proteomes" id="UP001221898"/>
    </source>
</evidence>
<gene>
    <name evidence="2" type="ORF">AAFF_G00199430</name>
</gene>
<reference evidence="2" key="1">
    <citation type="journal article" date="2023" name="Science">
        <title>Genome structures resolve the early diversification of teleost fishes.</title>
        <authorList>
            <person name="Parey E."/>
            <person name="Louis A."/>
            <person name="Montfort J."/>
            <person name="Bouchez O."/>
            <person name="Roques C."/>
            <person name="Iampietro C."/>
            <person name="Lluch J."/>
            <person name="Castinel A."/>
            <person name="Donnadieu C."/>
            <person name="Desvignes T."/>
            <person name="Floi Bucao C."/>
            <person name="Jouanno E."/>
            <person name="Wen M."/>
            <person name="Mejri S."/>
            <person name="Dirks R."/>
            <person name="Jansen H."/>
            <person name="Henkel C."/>
            <person name="Chen W.J."/>
            <person name="Zahm M."/>
            <person name="Cabau C."/>
            <person name="Klopp C."/>
            <person name="Thompson A.W."/>
            <person name="Robinson-Rechavi M."/>
            <person name="Braasch I."/>
            <person name="Lecointre G."/>
            <person name="Bobe J."/>
            <person name="Postlethwait J.H."/>
            <person name="Berthelot C."/>
            <person name="Roest Crollius H."/>
            <person name="Guiguen Y."/>
        </authorList>
    </citation>
    <scope>NUCLEOTIDE SEQUENCE</scope>
    <source>
        <strain evidence="2">NC1722</strain>
    </source>
</reference>
<dbReference type="Proteomes" id="UP001221898">
    <property type="component" value="Unassembled WGS sequence"/>
</dbReference>
<evidence type="ECO:0000256" key="1">
    <source>
        <dbReference type="SAM" id="MobiDB-lite"/>
    </source>
</evidence>
<comment type="caution">
    <text evidence="2">The sequence shown here is derived from an EMBL/GenBank/DDBJ whole genome shotgun (WGS) entry which is preliminary data.</text>
</comment>
<accession>A0AAD7RIJ2</accession>
<proteinExistence type="predicted"/>
<keyword evidence="3" id="KW-1185">Reference proteome</keyword>
<feature type="region of interest" description="Disordered" evidence="1">
    <location>
        <begin position="78"/>
        <end position="105"/>
    </location>
</feature>